<feature type="compositionally biased region" description="Polar residues" evidence="1">
    <location>
        <begin position="552"/>
        <end position="577"/>
    </location>
</feature>
<protein>
    <submittedName>
        <fullName evidence="2">Uncharacterized protein</fullName>
    </submittedName>
</protein>
<feature type="compositionally biased region" description="Low complexity" evidence="1">
    <location>
        <begin position="672"/>
        <end position="691"/>
    </location>
</feature>
<feature type="region of interest" description="Disordered" evidence="1">
    <location>
        <begin position="491"/>
        <end position="708"/>
    </location>
</feature>
<feature type="compositionally biased region" description="Low complexity" evidence="1">
    <location>
        <begin position="597"/>
        <end position="607"/>
    </location>
</feature>
<dbReference type="EMBL" id="JAUKUD010000004">
    <property type="protein sequence ID" value="KAK0746092.1"/>
    <property type="molecule type" value="Genomic_DNA"/>
</dbReference>
<dbReference type="Proteomes" id="UP001172155">
    <property type="component" value="Unassembled WGS sequence"/>
</dbReference>
<dbReference type="AlphaFoldDB" id="A0AA40EVC8"/>
<feature type="compositionally biased region" description="Low complexity" evidence="1">
    <location>
        <begin position="759"/>
        <end position="768"/>
    </location>
</feature>
<dbReference type="PANTHER" id="PTHR42037">
    <property type="match status" value="1"/>
</dbReference>
<name>A0AA40EVC8_9PEZI</name>
<sequence length="838" mass="90613">MKTTTTRYSSQAIICAENIVLLSLLDETPTQPYANEPVHVDQTVRKQQVRRVLSFKREASLVRTLSFLSAVTGHANHVVATCIEELPVKGMRVMLAINKDRQNCSYKMMGQIKCGLDKIFNLLSRATAGDHSSLDEQLLDAIVEMCSERIKLRVGALRPHANEAPGIVLALTQALDAIKALHSKQDHTVEIESFVEQATNLLSLLKTPGAFTGTESSVQPHLKSIILAAFRLTESLDVPSILSHIPTQHLSSRTKDNITRRLERLSKYRTSSSHLLSSAKRHPCLFNNAQVVPVTLGAAHFSRPRIGPSPTSLQTSLSRCQQGVASPVGVEALATKLNVSLRTASPLFASTVNTVRKEAKIHAEVQIVAHYELHPTPLRPRVIASSKDACYLCNLFVATHGGFHVPRTHGRLYKAWRLPLGVAGLEGMQERMNAALEARIRKAVGERMAAAGKWAVAFPNESTAWTVAGSMETLGGVGTGEALSAAVVTVVSPREEEHPEPFQEEGTPTKPTGEQQHLLLPEPITDKDNPSQDPTSEPNPMSDISIERINSGAETLSPTASGPLINHSSPVRTTSQEDSPRTPLRKTPPPTPPPRDQSPAHSTSATSPQPPTPPLNHPLRLDIPGDPTPSTPPLQLTPTPSKEQETTPSPKGDNTNMSSPPPSQYLSPPTPQTTTTTTALTTTDAPESPRSTPAPPADPPKPRTRLLPLSQTKTTVHRLHPPPSPAVNYIYTTGTIDIYPSYTAKPHSSDDTDSYSPEPSKASANASPLLPPARGVVEMRIRWLPPAVAARVLRGRHGTSITYLDRLPEGGDDVDGGDPDRGYLVRGEDVVLVEVVRG</sequence>
<proteinExistence type="predicted"/>
<feature type="compositionally biased region" description="Pro residues" evidence="1">
    <location>
        <begin position="586"/>
        <end position="596"/>
    </location>
</feature>
<gene>
    <name evidence="2" type="ORF">B0T18DRAFT_143637</name>
</gene>
<keyword evidence="3" id="KW-1185">Reference proteome</keyword>
<organism evidence="2 3">
    <name type="scientific">Schizothecium vesticola</name>
    <dbReference type="NCBI Taxonomy" id="314040"/>
    <lineage>
        <taxon>Eukaryota</taxon>
        <taxon>Fungi</taxon>
        <taxon>Dikarya</taxon>
        <taxon>Ascomycota</taxon>
        <taxon>Pezizomycotina</taxon>
        <taxon>Sordariomycetes</taxon>
        <taxon>Sordariomycetidae</taxon>
        <taxon>Sordariales</taxon>
        <taxon>Schizotheciaceae</taxon>
        <taxon>Schizothecium</taxon>
    </lineage>
</organism>
<feature type="compositionally biased region" description="Polar residues" evidence="1">
    <location>
        <begin position="646"/>
        <end position="657"/>
    </location>
</feature>
<accession>A0AA40EVC8</accession>
<dbReference type="PANTHER" id="PTHR42037:SF1">
    <property type="match status" value="1"/>
</dbReference>
<dbReference type="Pfam" id="PF14441">
    <property type="entry name" value="OTT_1508_deam"/>
    <property type="match status" value="1"/>
</dbReference>
<evidence type="ECO:0000256" key="1">
    <source>
        <dbReference type="SAM" id="MobiDB-lite"/>
    </source>
</evidence>
<evidence type="ECO:0000313" key="3">
    <source>
        <dbReference type="Proteomes" id="UP001172155"/>
    </source>
</evidence>
<dbReference type="InterPro" id="IPR027796">
    <property type="entry name" value="OTT_1508_deam-like"/>
</dbReference>
<dbReference type="PRINTS" id="PR01217">
    <property type="entry name" value="PRICHEXTENSN"/>
</dbReference>
<comment type="caution">
    <text evidence="2">The sequence shown here is derived from an EMBL/GenBank/DDBJ whole genome shotgun (WGS) entry which is preliminary data.</text>
</comment>
<feature type="compositionally biased region" description="Pro residues" evidence="1">
    <location>
        <begin position="659"/>
        <end position="671"/>
    </location>
</feature>
<reference evidence="2" key="1">
    <citation type="submission" date="2023-06" db="EMBL/GenBank/DDBJ databases">
        <title>Genome-scale phylogeny and comparative genomics of the fungal order Sordariales.</title>
        <authorList>
            <consortium name="Lawrence Berkeley National Laboratory"/>
            <person name="Hensen N."/>
            <person name="Bonometti L."/>
            <person name="Westerberg I."/>
            <person name="Brannstrom I.O."/>
            <person name="Guillou S."/>
            <person name="Cros-Aarteil S."/>
            <person name="Calhoun S."/>
            <person name="Haridas S."/>
            <person name="Kuo A."/>
            <person name="Mondo S."/>
            <person name="Pangilinan J."/>
            <person name="Riley R."/>
            <person name="LaButti K."/>
            <person name="Andreopoulos B."/>
            <person name="Lipzen A."/>
            <person name="Chen C."/>
            <person name="Yanf M."/>
            <person name="Daum C."/>
            <person name="Ng V."/>
            <person name="Clum A."/>
            <person name="Steindorff A."/>
            <person name="Ohm R."/>
            <person name="Martin F."/>
            <person name="Silar P."/>
            <person name="Natvig D."/>
            <person name="Lalanne C."/>
            <person name="Gautier V."/>
            <person name="Ament-velasquez S.L."/>
            <person name="Kruys A."/>
            <person name="Hutchinson M.I."/>
            <person name="Powell A.J."/>
            <person name="Barry K."/>
            <person name="Miller A.N."/>
            <person name="Grigoriev I.V."/>
            <person name="Debuchy R."/>
            <person name="Gladieux P."/>
            <person name="Thoren M.H."/>
            <person name="Johannesson H."/>
        </authorList>
    </citation>
    <scope>NUCLEOTIDE SEQUENCE</scope>
    <source>
        <strain evidence="2">SMH3187-1</strain>
    </source>
</reference>
<evidence type="ECO:0000313" key="2">
    <source>
        <dbReference type="EMBL" id="KAK0746092.1"/>
    </source>
</evidence>
<feature type="region of interest" description="Disordered" evidence="1">
    <location>
        <begin position="742"/>
        <end position="768"/>
    </location>
</feature>